<evidence type="ECO:0000256" key="9">
    <source>
        <dbReference type="ARBA" id="ARBA00022692"/>
    </source>
</evidence>
<feature type="region of interest" description="Disordered" evidence="20">
    <location>
        <begin position="792"/>
        <end position="842"/>
    </location>
</feature>
<comment type="function">
    <text evidence="17">UDP-N-acetylglucosamine--dolichyl-phosphate N-acetylglucosaminephosphotransferase that operates in the biosynthetic pathway of dolichol-linked oligosaccharides, the glycan precursors employed in protein asparagine (N)-glycosylation. The assembly of dolichol-linked oligosaccharides begins on the cytosolic side of the endoplasmic reticulum membrane and finishes in its lumen. The sequential addition of sugars to dolichol pyrophosphate produces dolichol-linked oligosaccharides containing fourteen sugars, including two GlcNAcs, nine mannoses and three glucoses. Once assembled, the oligosaccharide is transferred from the lipid to nascent proteins by oligosaccharyltransferases. Catalyzes the initial step of dolichol-linked oligosaccharide biosynthesis, transfering GlcNAc-1-P from cytosolic UDP-GlcNAc onto the carrier lipid dolichyl phosphate (P-dolichol), yielding GlcNAc-P-P-dolichol embedded in the cytoplasmic leaflet of the endoplasmic reticulum membrane.</text>
</comment>
<feature type="transmembrane region" description="Helical" evidence="21">
    <location>
        <begin position="137"/>
        <end position="155"/>
    </location>
</feature>
<gene>
    <name evidence="22" type="ORF">PODANS_3_3410</name>
</gene>
<dbReference type="SUPFAM" id="SSF50978">
    <property type="entry name" value="WD40 repeat-like"/>
    <property type="match status" value="1"/>
</dbReference>
<dbReference type="GeneID" id="6193510"/>
<dbReference type="KEGG" id="pan:PODANSg6161"/>
<dbReference type="Pfam" id="PF00400">
    <property type="entry name" value="WD40"/>
    <property type="match status" value="1"/>
</dbReference>
<comment type="cofactor">
    <cofactor evidence="1">
        <name>Mg(2+)</name>
        <dbReference type="ChEBI" id="CHEBI:18420"/>
    </cofactor>
</comment>
<accession>B2AZE4</accession>
<dbReference type="GO" id="GO:0005789">
    <property type="term" value="C:endoplasmic reticulum membrane"/>
    <property type="evidence" value="ECO:0007669"/>
    <property type="project" value="UniProtKB-SubCell"/>
</dbReference>
<evidence type="ECO:0000256" key="3">
    <source>
        <dbReference type="ARBA" id="ARBA00004922"/>
    </source>
</evidence>
<evidence type="ECO:0000256" key="8">
    <source>
        <dbReference type="ARBA" id="ARBA00022679"/>
    </source>
</evidence>
<keyword evidence="10" id="KW-0479">Metal-binding</keyword>
<feature type="transmembrane region" description="Helical" evidence="21">
    <location>
        <begin position="161"/>
        <end position="183"/>
    </location>
</feature>
<dbReference type="GO" id="GO:0006488">
    <property type="term" value="P:dolichol-linked oligosaccharide biosynthetic process"/>
    <property type="evidence" value="ECO:0007669"/>
    <property type="project" value="InterPro"/>
</dbReference>
<reference evidence="22" key="1">
    <citation type="journal article" date="2008" name="Genome Biol.">
        <title>The genome sequence of the model ascomycete fungus Podospora anserina.</title>
        <authorList>
            <person name="Espagne E."/>
            <person name="Lespinet O."/>
            <person name="Malagnac F."/>
            <person name="Da Silva C."/>
            <person name="Jaillon O."/>
            <person name="Porcel B.M."/>
            <person name="Couloux A."/>
            <person name="Aury J.-M."/>
            <person name="Segurens B."/>
            <person name="Poulain J."/>
            <person name="Anthouard V."/>
            <person name="Grossetete S."/>
            <person name="Khalili H."/>
            <person name="Coppin E."/>
            <person name="Dequard-Chablat M."/>
            <person name="Picard M."/>
            <person name="Contamine V."/>
            <person name="Arnaise S."/>
            <person name="Bourdais A."/>
            <person name="Berteaux-Lecellier V."/>
            <person name="Gautheret D."/>
            <person name="de Vries R.P."/>
            <person name="Battaglia E."/>
            <person name="Coutinho P.M."/>
            <person name="Danchin E.G.J."/>
            <person name="Henrissat B."/>
            <person name="El Khoury R."/>
            <person name="Sainsard-Chanet A."/>
            <person name="Boivin A."/>
            <person name="Pinan-Lucarre B."/>
            <person name="Sellem C.H."/>
            <person name="Debuchy R."/>
            <person name="Wincker P."/>
            <person name="Weissenbach J."/>
            <person name="Silar P."/>
        </authorList>
    </citation>
    <scope>NUCLEOTIDE SEQUENCE [LARGE SCALE GENOMIC DNA]</scope>
    <source>
        <strain evidence="22">S mat+</strain>
    </source>
</reference>
<evidence type="ECO:0000256" key="5">
    <source>
        <dbReference type="ARBA" id="ARBA00013225"/>
    </source>
</evidence>
<name>B2AZE4_PODAN</name>
<evidence type="ECO:0000256" key="6">
    <source>
        <dbReference type="ARBA" id="ARBA00017659"/>
    </source>
</evidence>
<keyword evidence="13 21" id="KW-1133">Transmembrane helix</keyword>
<dbReference type="InterPro" id="IPR015943">
    <property type="entry name" value="WD40/YVTN_repeat-like_dom_sf"/>
</dbReference>
<comment type="subcellular location">
    <subcellularLocation>
        <location evidence="2">Endoplasmic reticulum membrane</location>
        <topology evidence="2">Multi-pass membrane protein</topology>
    </subcellularLocation>
</comment>
<dbReference type="Gene3D" id="2.130.10.10">
    <property type="entry name" value="YVTN repeat-like/Quinoprotein amine dehydrogenase"/>
    <property type="match status" value="1"/>
</dbReference>
<evidence type="ECO:0000256" key="13">
    <source>
        <dbReference type="ARBA" id="ARBA00022989"/>
    </source>
</evidence>
<evidence type="ECO:0000256" key="7">
    <source>
        <dbReference type="ARBA" id="ARBA00022676"/>
    </source>
</evidence>
<evidence type="ECO:0000256" key="15">
    <source>
        <dbReference type="ARBA" id="ARBA00029567"/>
    </source>
</evidence>
<dbReference type="GO" id="GO:0003975">
    <property type="term" value="F:UDP-N-acetylglucosamine-dolichyl-phosphate N-acetylglucosaminephosphotransferase activity"/>
    <property type="evidence" value="ECO:0007669"/>
    <property type="project" value="UniProtKB-EC"/>
</dbReference>
<feature type="transmembrane region" description="Helical" evidence="21">
    <location>
        <begin position="428"/>
        <end position="446"/>
    </location>
</feature>
<feature type="compositionally biased region" description="Polar residues" evidence="20">
    <location>
        <begin position="807"/>
        <end position="816"/>
    </location>
</feature>
<feature type="transmembrane region" description="Helical" evidence="21">
    <location>
        <begin position="297"/>
        <end position="326"/>
    </location>
</feature>
<dbReference type="EC" id="2.7.8.15" evidence="5"/>
<evidence type="ECO:0000256" key="19">
    <source>
        <dbReference type="PROSITE-ProRule" id="PRU00221"/>
    </source>
</evidence>
<dbReference type="InterPro" id="IPR033895">
    <property type="entry name" value="GPT"/>
</dbReference>
<organism evidence="22">
    <name type="scientific">Podospora anserina (strain S / ATCC MYA-4624 / DSM 980 / FGSC 10383)</name>
    <name type="common">Pleurage anserina</name>
    <dbReference type="NCBI Taxonomy" id="515849"/>
    <lineage>
        <taxon>Eukaryota</taxon>
        <taxon>Fungi</taxon>
        <taxon>Dikarya</taxon>
        <taxon>Ascomycota</taxon>
        <taxon>Pezizomycotina</taxon>
        <taxon>Sordariomycetes</taxon>
        <taxon>Sordariomycetidae</taxon>
        <taxon>Sordariales</taxon>
        <taxon>Podosporaceae</taxon>
        <taxon>Podospora</taxon>
        <taxon>Podospora anserina</taxon>
    </lineage>
</organism>
<comment type="pathway">
    <text evidence="3">Protein modification; protein glycosylation.</text>
</comment>
<evidence type="ECO:0000256" key="17">
    <source>
        <dbReference type="ARBA" id="ARBA00044717"/>
    </source>
</evidence>
<feature type="transmembrane region" description="Helical" evidence="21">
    <location>
        <begin position="397"/>
        <end position="416"/>
    </location>
</feature>
<dbReference type="GO" id="GO:0016757">
    <property type="term" value="F:glycosyltransferase activity"/>
    <property type="evidence" value="ECO:0007669"/>
    <property type="project" value="UniProtKB-KW"/>
</dbReference>
<dbReference type="SMART" id="SM00320">
    <property type="entry name" value="WD40"/>
    <property type="match status" value="4"/>
</dbReference>
<dbReference type="RefSeq" id="XP_001909126.1">
    <property type="nucleotide sequence ID" value="XM_001909091.1"/>
</dbReference>
<dbReference type="HOGENOM" id="CLU_271063_0_0_1"/>
<keyword evidence="8" id="KW-0808">Transferase</keyword>
<dbReference type="GO" id="GO:0046872">
    <property type="term" value="F:metal ion binding"/>
    <property type="evidence" value="ECO:0007669"/>
    <property type="project" value="UniProtKB-KW"/>
</dbReference>
<dbReference type="PANTHER" id="PTHR10571">
    <property type="entry name" value="UDP-N-ACETYLGLUCOSAMINE--DOLICHYL-PHOSPHATE N-ACETYLGLUCOSAMINEPHOSPHOTRANSFERASE"/>
    <property type="match status" value="1"/>
</dbReference>
<protein>
    <recommendedName>
        <fullName evidence="6">UDP-N-acetylglucosamine--dolichyl-phosphate N-acetylglucosaminephosphotransferase</fullName>
        <ecNumber evidence="5">2.7.8.15</ecNumber>
    </recommendedName>
    <alternativeName>
        <fullName evidence="15">GlcNAc-1-P transferase</fullName>
    </alternativeName>
    <alternativeName>
        <fullName evidence="16">N-acetylglucosamine-1-phosphate transferase</fullName>
    </alternativeName>
</protein>
<feature type="compositionally biased region" description="Low complexity" evidence="20">
    <location>
        <begin position="817"/>
        <end position="829"/>
    </location>
</feature>
<dbReference type="UniPathway" id="UPA00378"/>
<dbReference type="Pfam" id="PF00953">
    <property type="entry name" value="Glycos_transf_4"/>
    <property type="match status" value="1"/>
</dbReference>
<keyword evidence="12" id="KW-0460">Magnesium</keyword>
<feature type="transmembrane region" description="Helical" evidence="21">
    <location>
        <begin position="204"/>
        <end position="226"/>
    </location>
</feature>
<dbReference type="PROSITE" id="PS50082">
    <property type="entry name" value="WD_REPEATS_2"/>
    <property type="match status" value="1"/>
</dbReference>
<dbReference type="EMBL" id="CU638743">
    <property type="protein sequence ID" value="CAP70258.1"/>
    <property type="molecule type" value="Genomic_DNA"/>
</dbReference>
<feature type="region of interest" description="Disordered" evidence="20">
    <location>
        <begin position="1"/>
        <end position="31"/>
    </location>
</feature>
<evidence type="ECO:0000313" key="22">
    <source>
        <dbReference type="EMBL" id="CAP70258.1"/>
    </source>
</evidence>
<keyword evidence="11" id="KW-0256">Endoplasmic reticulum</keyword>
<comment type="similarity">
    <text evidence="4">Belongs to the glycosyltransferase 4 family.</text>
</comment>
<dbReference type="InterPro" id="IPR001680">
    <property type="entry name" value="WD40_rpt"/>
</dbReference>
<feature type="region of interest" description="Disordered" evidence="20">
    <location>
        <begin position="106"/>
        <end position="132"/>
    </location>
</feature>
<dbReference type="VEuPathDB" id="FungiDB:PODANS_3_3410"/>
<dbReference type="OrthoDB" id="10262326at2759"/>
<keyword evidence="9 21" id="KW-0812">Transmembrane</keyword>
<evidence type="ECO:0000256" key="16">
    <source>
        <dbReference type="ARBA" id="ARBA00033238"/>
    </source>
</evidence>
<keyword evidence="19" id="KW-0853">WD repeat</keyword>
<evidence type="ECO:0000256" key="2">
    <source>
        <dbReference type="ARBA" id="ARBA00004477"/>
    </source>
</evidence>
<feature type="transmembrane region" description="Helical" evidence="21">
    <location>
        <begin position="366"/>
        <end position="385"/>
    </location>
</feature>
<dbReference type="CDD" id="cd06855">
    <property type="entry name" value="GT_GPT_euk"/>
    <property type="match status" value="1"/>
</dbReference>
<dbReference type="AlphaFoldDB" id="B2AZE4"/>
<evidence type="ECO:0000256" key="12">
    <source>
        <dbReference type="ARBA" id="ARBA00022842"/>
    </source>
</evidence>
<feature type="compositionally biased region" description="Low complexity" evidence="20">
    <location>
        <begin position="792"/>
        <end position="806"/>
    </location>
</feature>
<feature type="repeat" description="WD" evidence="19">
    <location>
        <begin position="691"/>
        <end position="723"/>
    </location>
</feature>
<feature type="compositionally biased region" description="Polar residues" evidence="20">
    <location>
        <begin position="1"/>
        <end position="21"/>
    </location>
</feature>
<evidence type="ECO:0000256" key="18">
    <source>
        <dbReference type="ARBA" id="ARBA00045078"/>
    </source>
</evidence>
<reference evidence="22" key="2">
    <citation type="submission" date="2008-07" db="EMBL/GenBank/DDBJ databases">
        <authorList>
            <person name="Genoscope - CEA"/>
        </authorList>
    </citation>
    <scope>NUCLEOTIDE SEQUENCE</scope>
    <source>
        <strain evidence="22">S mat+</strain>
    </source>
</reference>
<dbReference type="PANTHER" id="PTHR10571:SF0">
    <property type="entry name" value="UDP-N-ACETYLGLUCOSAMINE--DOLICHYL-PHOSPHATE N-ACETYLGLUCOSAMINEPHOSPHOTRANSFERASE"/>
    <property type="match status" value="1"/>
</dbReference>
<evidence type="ECO:0000256" key="21">
    <source>
        <dbReference type="SAM" id="Phobius"/>
    </source>
</evidence>
<keyword evidence="14 21" id="KW-0472">Membrane</keyword>
<dbReference type="InterPro" id="IPR000715">
    <property type="entry name" value="Glycosyl_transferase_4"/>
</dbReference>
<evidence type="ECO:0000256" key="4">
    <source>
        <dbReference type="ARBA" id="ARBA00009317"/>
    </source>
</evidence>
<evidence type="ECO:0000256" key="1">
    <source>
        <dbReference type="ARBA" id="ARBA00001946"/>
    </source>
</evidence>
<evidence type="ECO:0000256" key="10">
    <source>
        <dbReference type="ARBA" id="ARBA00022723"/>
    </source>
</evidence>
<feature type="transmembrane region" description="Helical" evidence="21">
    <location>
        <begin position="338"/>
        <end position="359"/>
    </location>
</feature>
<dbReference type="InterPro" id="IPR036322">
    <property type="entry name" value="WD40_repeat_dom_sf"/>
</dbReference>
<feature type="transmembrane region" description="Helical" evidence="21">
    <location>
        <begin position="266"/>
        <end position="285"/>
    </location>
</feature>
<evidence type="ECO:0000256" key="20">
    <source>
        <dbReference type="SAM" id="MobiDB-lite"/>
    </source>
</evidence>
<comment type="catalytic activity">
    <reaction evidence="18">
        <text>a di-trans,poly-cis-dolichyl phosphate + UDP-N-acetyl-alpha-D-glucosamine = an N-acetyl-alpha-D-glucosaminyl-diphospho-di-trans,poly-cis-dolichol + UMP</text>
        <dbReference type="Rhea" id="RHEA:13289"/>
        <dbReference type="Rhea" id="RHEA-COMP:19498"/>
        <dbReference type="Rhea" id="RHEA-COMP:19507"/>
        <dbReference type="ChEBI" id="CHEBI:57683"/>
        <dbReference type="ChEBI" id="CHEBI:57705"/>
        <dbReference type="ChEBI" id="CHEBI:57865"/>
        <dbReference type="ChEBI" id="CHEBI:58427"/>
        <dbReference type="EC" id="2.7.8.15"/>
    </reaction>
    <physiologicalReaction direction="left-to-right" evidence="18">
        <dbReference type="Rhea" id="RHEA:13290"/>
    </physiologicalReaction>
</comment>
<sequence length="1198" mass="130896">MEATSAQTGVCRSQLRSNQLPPSDPKRHRGRPVGPVCLLALELTASAVGIQRETSFWRSGLFPFLPFSPSKIISFSRLAPTNERTQQTTLAFLRAHGHERHCFSSRQRLATMTTSTSRSPSRLPPPSSSSLSRTETLSLFSLTFACVAVLANTFQGDGEPLIASLALSGVAFAASFAMIRWLGPTLMKAGLKGTDMSKHNRREMPECMGGIAAVVYLLVIIVFIPFPFYKDIVAATSGGGNRDVVVSVVEGVERGRLLHKFPHSKLASYLSAIISLQSITLLGIGDDLFDIRWRHKFFIPAFASIPLLVVYFVDFGVTSIVVPIPLQPYLGELVNVGVLYYVYMASVAIFSPNSINILAGINGIEVAQSIVVAVLLAINDCLYLLTPYPHPATDSHLFSLYFLLPFLGVSGALLWHNWYPARVFVGDTYCYFAGMVFVVVSILGHFSKTLILLLVPQIFNFCYSVPQLFGLVPCPRHRLPRFNARTGLLEPSVTPWTRERQPRGVVAWGLKVLGGLRLLGVTVDEEGRFVETTNFTILNLWLVWRGPLREDRLAMEITGMQMVMGLFGLFVRHGLAQLLFKEDNWSIGAAGSISACESERAPAGSLDPGVLEWEFPTSVVGACHPPITYPKAKARQRQGSPALSDRRESHTPAAVFATQYHKHSAMSAKLAAFLNEAPLADDQLTFEPILKHGHQDLVQSIAFNEYGDRCATGSVDGKVRVFNRHRDGVWRHCDNWTAHGGEITELQWLPPTIYPNLLASLGVEGRFKLCGGLGSHGPHHLGGVASALSTTATSATSHPHSAVTSAVGTPSVQSETAPSQQPPQASSSAVPKPVFETRNSRSPYRSFSMKHVDSTRHTYLALVSADGKLTVYENEQPENLTDYTMLDEVAISRDQPPAKRGDETTFKVQFDPNPEVCYSALKAGVPPDTLSLVTVALDCVRIYRSRDVISQSLGVQTVTKGFYLAAEVRSDVHRGLVRDVAWAGGNIRGYDVIATACQDGMVRVFRVDTPVERQAWYDKEEKEEKEDGARGWSMREMEGYVEKARKQGVEVDEGRSAAVRAAARDVVTVVGGITPVVHGVGTAHDERGTGMGQGGMIRAGLATEAGYGGDHHHGHGGANKNPQRMITGLPGQIRHTIEMVSRLDGHRTPVWRVGFDDDGVVLGSVGDEGRLLQWRMMPNGEWAKSSELGIVRVMMATG</sequence>
<evidence type="ECO:0000256" key="11">
    <source>
        <dbReference type="ARBA" id="ARBA00022824"/>
    </source>
</evidence>
<evidence type="ECO:0000256" key="14">
    <source>
        <dbReference type="ARBA" id="ARBA00023136"/>
    </source>
</evidence>
<proteinExistence type="inferred from homology"/>
<keyword evidence="7" id="KW-0328">Glycosyltransferase</keyword>